<feature type="compositionally biased region" description="Acidic residues" evidence="1">
    <location>
        <begin position="161"/>
        <end position="186"/>
    </location>
</feature>
<dbReference type="EMBL" id="MU404360">
    <property type="protein sequence ID" value="KAI1609351.1"/>
    <property type="molecule type" value="Genomic_DNA"/>
</dbReference>
<evidence type="ECO:0000256" key="1">
    <source>
        <dbReference type="SAM" id="MobiDB-lite"/>
    </source>
</evidence>
<proteinExistence type="predicted"/>
<comment type="caution">
    <text evidence="2">The sequence shown here is derived from an EMBL/GenBank/DDBJ whole genome shotgun (WGS) entry which is preliminary data.</text>
</comment>
<gene>
    <name evidence="2" type="ORF">EDD36DRAFT_67840</name>
</gene>
<sequence>MASSTNRDVRHLRDEAVDAALHNLMNENTAAIDPAVIAYRVGVTTLVRQLNEVGVTNEDLRGQFEDEIDRRVEGAMNNAGQFTMTQLENLRLLVSSFKTESSLYDVVWREELQGNHMDVAQSRPGGQPARRHQDADAEMQDNDNIWWEEDGGTNRDFDDHVEGEDNSNEGDDEGTDGDVEEYGNGDQEDNDCIMFGMYSGDADFKHRYVCLLCPNHGGTQHKSSLVRHLRANHGIRNVHSVLDGLHSGRSNATT</sequence>
<feature type="compositionally biased region" description="Acidic residues" evidence="1">
    <location>
        <begin position="136"/>
        <end position="151"/>
    </location>
</feature>
<protein>
    <submittedName>
        <fullName evidence="2">Uncharacterized protein</fullName>
    </submittedName>
</protein>
<name>A0AAN6I9P8_9EURO</name>
<accession>A0AAN6I9P8</accession>
<feature type="region of interest" description="Disordered" evidence="1">
    <location>
        <begin position="117"/>
        <end position="186"/>
    </location>
</feature>
<reference evidence="2" key="1">
    <citation type="journal article" date="2022" name="bioRxiv">
        <title>Deciphering the potential niche of two novel black yeast fungi from a biological soil crust based on their genomes, phenotypes, and melanin regulation.</title>
        <authorList>
            <consortium name="DOE Joint Genome Institute"/>
            <person name="Carr E.C."/>
            <person name="Barton Q."/>
            <person name="Grambo S."/>
            <person name="Sullivan M."/>
            <person name="Renfro C.M."/>
            <person name="Kuo A."/>
            <person name="Pangilinan J."/>
            <person name="Lipzen A."/>
            <person name="Keymanesh K."/>
            <person name="Savage E."/>
            <person name="Barry K."/>
            <person name="Grigoriev I.V."/>
            <person name="Riekhof W.R."/>
            <person name="Harris S.S."/>
        </authorList>
    </citation>
    <scope>NUCLEOTIDE SEQUENCE</scope>
    <source>
        <strain evidence="2">JF 03-4F</strain>
    </source>
</reference>
<dbReference type="Proteomes" id="UP001203852">
    <property type="component" value="Unassembled WGS sequence"/>
</dbReference>
<keyword evidence="3" id="KW-1185">Reference proteome</keyword>
<dbReference type="AlphaFoldDB" id="A0AAN6I9P8"/>
<organism evidence="2 3">
    <name type="scientific">Exophiala viscosa</name>
    <dbReference type="NCBI Taxonomy" id="2486360"/>
    <lineage>
        <taxon>Eukaryota</taxon>
        <taxon>Fungi</taxon>
        <taxon>Dikarya</taxon>
        <taxon>Ascomycota</taxon>
        <taxon>Pezizomycotina</taxon>
        <taxon>Eurotiomycetes</taxon>
        <taxon>Chaetothyriomycetidae</taxon>
        <taxon>Chaetothyriales</taxon>
        <taxon>Herpotrichiellaceae</taxon>
        <taxon>Exophiala</taxon>
    </lineage>
</organism>
<evidence type="ECO:0000313" key="2">
    <source>
        <dbReference type="EMBL" id="KAI1609351.1"/>
    </source>
</evidence>
<evidence type="ECO:0000313" key="3">
    <source>
        <dbReference type="Proteomes" id="UP001203852"/>
    </source>
</evidence>